<dbReference type="PROSITE" id="PS50206">
    <property type="entry name" value="RHODANESE_3"/>
    <property type="match status" value="2"/>
</dbReference>
<accession>A0A0C5BXT9</accession>
<dbReference type="GeneID" id="41599732"/>
<proteinExistence type="predicted"/>
<dbReference type="OrthoDB" id="3168at2157"/>
<protein>
    <submittedName>
        <fullName evidence="3">Rhodanese domain protein</fullName>
    </submittedName>
</protein>
<evidence type="ECO:0000313" key="3">
    <source>
        <dbReference type="EMBL" id="AJM91790.1"/>
    </source>
</evidence>
<dbReference type="AlphaFoldDB" id="A0A0C5BXT9"/>
<organism evidence="3 4">
    <name type="scientific">Nitrosopumilus piranensis</name>
    <dbReference type="NCBI Taxonomy" id="1582439"/>
    <lineage>
        <taxon>Archaea</taxon>
        <taxon>Nitrososphaerota</taxon>
        <taxon>Nitrososphaeria</taxon>
        <taxon>Nitrosopumilales</taxon>
        <taxon>Nitrosopumilaceae</taxon>
        <taxon>Nitrosopumilus</taxon>
    </lineage>
</organism>
<dbReference type="CDD" id="cd00158">
    <property type="entry name" value="RHOD"/>
    <property type="match status" value="2"/>
</dbReference>
<evidence type="ECO:0000313" key="4">
    <source>
        <dbReference type="Proteomes" id="UP000032027"/>
    </source>
</evidence>
<feature type="transmembrane region" description="Helical" evidence="1">
    <location>
        <begin position="6"/>
        <end position="25"/>
    </location>
</feature>
<dbReference type="PANTHER" id="PTHR43031">
    <property type="entry name" value="FAD-DEPENDENT OXIDOREDUCTASE"/>
    <property type="match status" value="1"/>
</dbReference>
<dbReference type="InterPro" id="IPR036873">
    <property type="entry name" value="Rhodanese-like_dom_sf"/>
</dbReference>
<keyword evidence="4" id="KW-1185">Reference proteome</keyword>
<reference evidence="3 4" key="2">
    <citation type="journal article" date="2016" name="ISME J.">
        <title>Physiological and genomic characterization of two novel marine thaumarchaeal strains indicates niche differentiation.</title>
        <authorList>
            <person name="Bayer B."/>
            <person name="Vojvoda J."/>
            <person name="Offre P."/>
            <person name="Alves R.J."/>
            <person name="Elisabeth N.H."/>
            <person name="Garcia J.A."/>
            <person name="Volland J.M."/>
            <person name="Srivastava A."/>
            <person name="Schleper C."/>
            <person name="Herndl G.J."/>
        </authorList>
    </citation>
    <scope>NUCLEOTIDE SEQUENCE [LARGE SCALE GENOMIC DNA]</scope>
    <source>
        <strain evidence="3 4">D3C</strain>
    </source>
</reference>
<name>A0A0C5BXT9_9ARCH</name>
<dbReference type="PANTHER" id="PTHR43031:SF1">
    <property type="entry name" value="PYRIDINE NUCLEOTIDE-DISULPHIDE OXIDOREDUCTASE"/>
    <property type="match status" value="1"/>
</dbReference>
<dbReference type="Pfam" id="PF00581">
    <property type="entry name" value="Rhodanese"/>
    <property type="match status" value="2"/>
</dbReference>
<reference evidence="3 4" key="3">
    <citation type="journal article" date="2019" name="Int. J. Syst. Evol. Microbiol.">
        <title>Nitrosopumilus adriaticus sp. nov. and Nitrosopumilus piranensis sp. nov., two ammonia-oxidizing archaea from the Adriatic Sea and members of the class Nitrososphaeria.</title>
        <authorList>
            <person name="Bayer B."/>
            <person name="Vojvoda J."/>
            <person name="Reinthaler T."/>
            <person name="Reyes C."/>
            <person name="Pinto M."/>
            <person name="Herndl G.J."/>
        </authorList>
    </citation>
    <scope>NUCLEOTIDE SEQUENCE [LARGE SCALE GENOMIC DNA]</scope>
    <source>
        <strain evidence="3 4">D3C</strain>
    </source>
</reference>
<feature type="domain" description="Rhodanese" evidence="2">
    <location>
        <begin position="49"/>
        <end position="145"/>
    </location>
</feature>
<dbReference type="KEGG" id="nid:NPIRD3C_0576"/>
<feature type="domain" description="Rhodanese" evidence="2">
    <location>
        <begin position="158"/>
        <end position="244"/>
    </location>
</feature>
<reference evidence="4" key="1">
    <citation type="submission" date="2015-02" db="EMBL/GenBank/DDBJ databases">
        <title>Characterization of two novel Thaumarchaeota isolated from the Northern Adriatic Sea.</title>
        <authorList>
            <person name="Bayer B."/>
            <person name="Vojvoda J."/>
            <person name="Offre P."/>
            <person name="Srivastava A."/>
            <person name="Elisabeth N."/>
            <person name="Garcia J.A.L."/>
            <person name="Schleper C."/>
            <person name="Herndl G.J."/>
        </authorList>
    </citation>
    <scope>NUCLEOTIDE SEQUENCE [LARGE SCALE GENOMIC DNA]</scope>
    <source>
        <strain evidence="4">D3C</strain>
    </source>
</reference>
<evidence type="ECO:0000256" key="1">
    <source>
        <dbReference type="SAM" id="Phobius"/>
    </source>
</evidence>
<dbReference type="STRING" id="1582439.NPIRD3C_0576"/>
<dbReference type="PATRIC" id="fig|1582439.9.peg.584"/>
<dbReference type="SMART" id="SM00450">
    <property type="entry name" value="RHOD"/>
    <property type="match status" value="2"/>
</dbReference>
<dbReference type="InterPro" id="IPR001763">
    <property type="entry name" value="Rhodanese-like_dom"/>
</dbReference>
<keyword evidence="1" id="KW-0812">Transmembrane</keyword>
<gene>
    <name evidence="3" type="ORF">NPIRD3C_0576</name>
</gene>
<evidence type="ECO:0000259" key="2">
    <source>
        <dbReference type="PROSITE" id="PS50206"/>
    </source>
</evidence>
<dbReference type="RefSeq" id="WP_148702748.1">
    <property type="nucleotide sequence ID" value="NZ_CP010868.1"/>
</dbReference>
<keyword evidence="1" id="KW-0472">Membrane</keyword>
<dbReference type="InterPro" id="IPR050229">
    <property type="entry name" value="GlpE_sulfurtransferase"/>
</dbReference>
<dbReference type="Proteomes" id="UP000032027">
    <property type="component" value="Chromosome"/>
</dbReference>
<dbReference type="HOGENOM" id="CLU_1080169_0_0_2"/>
<keyword evidence="1" id="KW-1133">Transmembrane helix</keyword>
<sequence length="248" mass="26806">MQTKNIGIIASVIVGIAITGAIVLGTNTVEDTVDKFAVNADTVDVLLQNSERVFVIDIRTAEQYQSGHIDGASHDVLDSTTLEKRVKTIQNRLPEVASTYNFVLVDDDGTQAKQAAQAMTEMGIQTFYLDGGISLDGDLMTRSQTVIDSKELMQKLDANEDIFLLDVREPNELLESKIDGAVNIPLAQIFQPGGMDEIPTDKPVVIICGSGNRATIATYALAQEGVDFQVLEGGMKAWNPMIQAQSGM</sequence>
<dbReference type="Gene3D" id="3.40.250.10">
    <property type="entry name" value="Rhodanese-like domain"/>
    <property type="match status" value="2"/>
</dbReference>
<dbReference type="SUPFAM" id="SSF52821">
    <property type="entry name" value="Rhodanese/Cell cycle control phosphatase"/>
    <property type="match status" value="2"/>
</dbReference>
<dbReference type="EMBL" id="CP010868">
    <property type="protein sequence ID" value="AJM91790.1"/>
    <property type="molecule type" value="Genomic_DNA"/>
</dbReference>